<name>A0ABP3YHR8_9BACT</name>
<sequence length="339" mass="39937">MALISKKKLIYPIGPVLRRYLIKYSREVDIPIHYHELLRYNGSVALYDTKDQDTLWETVFFAESDREEIHHNVKKIYALLKAGGDMSVMAHLFVDRIDLCVYGNTQPFRVRIVNRINDNFDYFYIKNADASRVYGLELEDLLSPNRISYLVHKNTLIEEHIAGIPGEKFMKLHMEDPHLNPIRLAKEFVKFNERCFVRLLGDMHSSNFVIDVTPDFEETHYRIRAIDFDQQSYESKKSIYLPQYFKENNALIQLGMKYITPESMRQYQREERALITTRLKSSHTEIEDILRCMEHDHLAPAENENSLKAELARHYKNPEFLGCKNMGEILRLSLTQVVK</sequence>
<protein>
    <submittedName>
        <fullName evidence="1">Uncharacterized protein</fullName>
    </submittedName>
</protein>
<evidence type="ECO:0000313" key="1">
    <source>
        <dbReference type="EMBL" id="GAA0879572.1"/>
    </source>
</evidence>
<accession>A0ABP3YHR8</accession>
<gene>
    <name evidence="1" type="ORF">GCM10009119_25400</name>
</gene>
<dbReference type="RefSeq" id="WP_343852108.1">
    <property type="nucleotide sequence ID" value="NZ_BAAAFI010000014.1"/>
</dbReference>
<keyword evidence="2" id="KW-1185">Reference proteome</keyword>
<comment type="caution">
    <text evidence="1">The sequence shown here is derived from an EMBL/GenBank/DDBJ whole genome shotgun (WGS) entry which is preliminary data.</text>
</comment>
<proteinExistence type="predicted"/>
<evidence type="ECO:0000313" key="2">
    <source>
        <dbReference type="Proteomes" id="UP001500469"/>
    </source>
</evidence>
<reference evidence="2" key="1">
    <citation type="journal article" date="2019" name="Int. J. Syst. Evol. Microbiol.">
        <title>The Global Catalogue of Microorganisms (GCM) 10K type strain sequencing project: providing services to taxonomists for standard genome sequencing and annotation.</title>
        <authorList>
            <consortium name="The Broad Institute Genomics Platform"/>
            <consortium name="The Broad Institute Genome Sequencing Center for Infectious Disease"/>
            <person name="Wu L."/>
            <person name="Ma J."/>
        </authorList>
    </citation>
    <scope>NUCLEOTIDE SEQUENCE [LARGE SCALE GENOMIC DNA]</scope>
    <source>
        <strain evidence="2">JCM 16112</strain>
    </source>
</reference>
<dbReference type="Proteomes" id="UP001500469">
    <property type="component" value="Unassembled WGS sequence"/>
</dbReference>
<dbReference type="EMBL" id="BAAAFI010000014">
    <property type="protein sequence ID" value="GAA0879572.1"/>
    <property type="molecule type" value="Genomic_DNA"/>
</dbReference>
<organism evidence="1 2">
    <name type="scientific">Algoriphagus jejuensis</name>
    <dbReference type="NCBI Taxonomy" id="419934"/>
    <lineage>
        <taxon>Bacteria</taxon>
        <taxon>Pseudomonadati</taxon>
        <taxon>Bacteroidota</taxon>
        <taxon>Cytophagia</taxon>
        <taxon>Cytophagales</taxon>
        <taxon>Cyclobacteriaceae</taxon>
        <taxon>Algoriphagus</taxon>
    </lineage>
</organism>